<evidence type="ECO:0000313" key="3">
    <source>
        <dbReference type="Proteomes" id="UP000297814"/>
    </source>
</evidence>
<name>A0A4Z1GCB6_9HELO</name>
<dbReference type="Proteomes" id="UP000297814">
    <property type="component" value="Unassembled WGS sequence"/>
</dbReference>
<keyword evidence="1" id="KW-0812">Transmembrane</keyword>
<dbReference type="EMBL" id="PQXK01000189">
    <property type="protein sequence ID" value="TGO34616.1"/>
    <property type="molecule type" value="Genomic_DNA"/>
</dbReference>
<reference evidence="2 3" key="1">
    <citation type="submission" date="2017-12" db="EMBL/GenBank/DDBJ databases">
        <title>Comparative genomics of Botrytis spp.</title>
        <authorList>
            <person name="Valero-Jimenez C.A."/>
            <person name="Tapia P."/>
            <person name="Veloso J."/>
            <person name="Silva-Moreno E."/>
            <person name="Staats M."/>
            <person name="Valdes J.H."/>
            <person name="Van Kan J.A.L."/>
        </authorList>
    </citation>
    <scope>NUCLEOTIDE SEQUENCE [LARGE SCALE GENOMIC DNA]</scope>
    <source>
        <strain evidence="2 3">Bh0001</strain>
    </source>
</reference>
<sequence length="118" mass="12542">MADTTYAFGGLEKLPSNITSYAPIITRTVVSFITTPDTTAIIPTITPTITAIITTTTIVKNCSDVSISCEGESISQTEKSDRAFSARLLDGWAIPVIVLLAGLGGMILLWMIVASFEV</sequence>
<gene>
    <name evidence="2" type="ORF">BHYA_0189g00030</name>
</gene>
<accession>A0A4Z1GCB6</accession>
<evidence type="ECO:0000313" key="2">
    <source>
        <dbReference type="EMBL" id="TGO34616.1"/>
    </source>
</evidence>
<evidence type="ECO:0000256" key="1">
    <source>
        <dbReference type="SAM" id="Phobius"/>
    </source>
</evidence>
<protein>
    <submittedName>
        <fullName evidence="2">Uncharacterized protein</fullName>
    </submittedName>
</protein>
<feature type="transmembrane region" description="Helical" evidence="1">
    <location>
        <begin position="92"/>
        <end position="113"/>
    </location>
</feature>
<proteinExistence type="predicted"/>
<dbReference type="AlphaFoldDB" id="A0A4Z1GCB6"/>
<organism evidence="2 3">
    <name type="scientific">Botrytis hyacinthi</name>
    <dbReference type="NCBI Taxonomy" id="278943"/>
    <lineage>
        <taxon>Eukaryota</taxon>
        <taxon>Fungi</taxon>
        <taxon>Dikarya</taxon>
        <taxon>Ascomycota</taxon>
        <taxon>Pezizomycotina</taxon>
        <taxon>Leotiomycetes</taxon>
        <taxon>Helotiales</taxon>
        <taxon>Sclerotiniaceae</taxon>
        <taxon>Botrytis</taxon>
    </lineage>
</organism>
<comment type="caution">
    <text evidence="2">The sequence shown here is derived from an EMBL/GenBank/DDBJ whole genome shotgun (WGS) entry which is preliminary data.</text>
</comment>
<keyword evidence="3" id="KW-1185">Reference proteome</keyword>
<keyword evidence="1" id="KW-0472">Membrane</keyword>
<keyword evidence="1" id="KW-1133">Transmembrane helix</keyword>